<dbReference type="InterPro" id="IPR035069">
    <property type="entry name" value="TTHA1013/TTHA0281-like"/>
</dbReference>
<dbReference type="Proteomes" id="UP000289708">
    <property type="component" value="Unassembled WGS sequence"/>
</dbReference>
<dbReference type="OrthoDB" id="9807959at2"/>
<dbReference type="Gene3D" id="3.30.160.250">
    <property type="match status" value="1"/>
</dbReference>
<name>A0A4Q0MJW5_9HYPH</name>
<evidence type="ECO:0000313" key="2">
    <source>
        <dbReference type="Proteomes" id="UP000289708"/>
    </source>
</evidence>
<reference evidence="1 2" key="1">
    <citation type="submission" date="2018-12" db="EMBL/GenBank/DDBJ databases">
        <title>bacterium Hansschlegelia zhihuaiae S113.</title>
        <authorList>
            <person name="He J."/>
        </authorList>
    </citation>
    <scope>NUCLEOTIDE SEQUENCE [LARGE SCALE GENOMIC DNA]</scope>
    <source>
        <strain evidence="1 2">S 113</strain>
    </source>
</reference>
<evidence type="ECO:0000313" key="1">
    <source>
        <dbReference type="EMBL" id="RXF73703.1"/>
    </source>
</evidence>
<dbReference type="EMBL" id="RYFI01000007">
    <property type="protein sequence ID" value="RXF73703.1"/>
    <property type="molecule type" value="Genomic_DNA"/>
</dbReference>
<dbReference type="SUPFAM" id="SSF143100">
    <property type="entry name" value="TTHA1013/TTHA0281-like"/>
    <property type="match status" value="1"/>
</dbReference>
<proteinExistence type="predicted"/>
<dbReference type="AlphaFoldDB" id="A0A4Q0MJW5"/>
<gene>
    <name evidence="1" type="ORF">EK403_08925</name>
</gene>
<accession>A0A4Q0MJW5</accession>
<comment type="caution">
    <text evidence="1">The sequence shown here is derived from an EMBL/GenBank/DDBJ whole genome shotgun (WGS) entry which is preliminary data.</text>
</comment>
<protein>
    <submittedName>
        <fullName evidence="1">Uncharacterized protein</fullName>
    </submittedName>
</protein>
<dbReference type="RefSeq" id="WP_128777149.1">
    <property type="nucleotide sequence ID" value="NZ_RYFI01000007.1"/>
</dbReference>
<sequence length="122" mass="13542">MKCVSTRKVDYVGIVEVSDEKFYVWFPDVPGAFTGVNRVSEIPAKATKSLYMRLKWLEQHNEPLPSARSLTEVLGDPVVTLSMADSVDFTVAISVSIVTETTSVVAPLPDWQMGHGRDRMPN</sequence>
<keyword evidence="2" id="KW-1185">Reference proteome</keyword>
<organism evidence="1 2">
    <name type="scientific">Hansschlegelia zhihuaiae</name>
    <dbReference type="NCBI Taxonomy" id="405005"/>
    <lineage>
        <taxon>Bacteria</taxon>
        <taxon>Pseudomonadati</taxon>
        <taxon>Pseudomonadota</taxon>
        <taxon>Alphaproteobacteria</taxon>
        <taxon>Hyphomicrobiales</taxon>
        <taxon>Methylopilaceae</taxon>
        <taxon>Hansschlegelia</taxon>
    </lineage>
</organism>